<organism evidence="2 3">
    <name type="scientific">Serendipita indica (strain DSM 11827)</name>
    <name type="common">Root endophyte fungus</name>
    <name type="synonym">Piriformospora indica</name>
    <dbReference type="NCBI Taxonomy" id="1109443"/>
    <lineage>
        <taxon>Eukaryota</taxon>
        <taxon>Fungi</taxon>
        <taxon>Dikarya</taxon>
        <taxon>Basidiomycota</taxon>
        <taxon>Agaricomycotina</taxon>
        <taxon>Agaricomycetes</taxon>
        <taxon>Sebacinales</taxon>
        <taxon>Serendipitaceae</taxon>
        <taxon>Serendipita</taxon>
    </lineage>
</organism>
<protein>
    <submittedName>
        <fullName evidence="2">Uncharacterized protein</fullName>
    </submittedName>
</protein>
<dbReference type="HOGENOM" id="CLU_1768821_0_0_1"/>
<feature type="region of interest" description="Disordered" evidence="1">
    <location>
        <begin position="86"/>
        <end position="110"/>
    </location>
</feature>
<dbReference type="Proteomes" id="UP000007148">
    <property type="component" value="Unassembled WGS sequence"/>
</dbReference>
<gene>
    <name evidence="2" type="ORF">PIIN_05858</name>
</gene>
<dbReference type="AlphaFoldDB" id="G4TKT0"/>
<name>G4TKT0_SERID</name>
<evidence type="ECO:0000256" key="1">
    <source>
        <dbReference type="SAM" id="MobiDB-lite"/>
    </source>
</evidence>
<accession>G4TKT0</accession>
<evidence type="ECO:0000313" key="2">
    <source>
        <dbReference type="EMBL" id="CCA71923.1"/>
    </source>
</evidence>
<feature type="compositionally biased region" description="Polar residues" evidence="1">
    <location>
        <begin position="94"/>
        <end position="107"/>
    </location>
</feature>
<dbReference type="InParanoid" id="G4TKT0"/>
<comment type="caution">
    <text evidence="2">The sequence shown here is derived from an EMBL/GenBank/DDBJ whole genome shotgun (WGS) entry which is preliminary data.</text>
</comment>
<reference evidence="2 3" key="1">
    <citation type="journal article" date="2011" name="PLoS Pathog.">
        <title>Endophytic Life Strategies Decoded by Genome and Transcriptome Analyses of the Mutualistic Root Symbiont Piriformospora indica.</title>
        <authorList>
            <person name="Zuccaro A."/>
            <person name="Lahrmann U."/>
            <person name="Guldener U."/>
            <person name="Langen G."/>
            <person name="Pfiffi S."/>
            <person name="Biedenkopf D."/>
            <person name="Wong P."/>
            <person name="Samans B."/>
            <person name="Grimm C."/>
            <person name="Basiewicz M."/>
            <person name="Murat C."/>
            <person name="Martin F."/>
            <person name="Kogel K.H."/>
        </authorList>
    </citation>
    <scope>NUCLEOTIDE SEQUENCE [LARGE SCALE GENOMIC DNA]</scope>
    <source>
        <strain evidence="2 3">DSM 11827</strain>
    </source>
</reference>
<evidence type="ECO:0000313" key="3">
    <source>
        <dbReference type="Proteomes" id="UP000007148"/>
    </source>
</evidence>
<proteinExistence type="predicted"/>
<keyword evidence="3" id="KW-1185">Reference proteome</keyword>
<dbReference type="EMBL" id="CAFZ01000140">
    <property type="protein sequence ID" value="CCA71923.1"/>
    <property type="molecule type" value="Genomic_DNA"/>
</dbReference>
<sequence length="147" mass="16483">MAKCNLENNPNVWAREYMTTINKREPIHRRKHPLEPLVSCTSTNNLVIPFCRWLMGGSPRPTTLGESAVEPFAGVVVRISKYSHRRMHDHSRNSPHLNSSIGPSSRGTLPGMINNPRKITPLFSHSLECGPKVMIGNLADDYTRLGL</sequence>